<comment type="caution">
    <text evidence="2">The sequence shown here is derived from an EMBL/GenBank/DDBJ whole genome shotgun (WGS) entry which is preliminary data.</text>
</comment>
<dbReference type="OrthoDB" id="95283at2759"/>
<evidence type="ECO:0000313" key="2">
    <source>
        <dbReference type="EMBL" id="GMF18736.1"/>
    </source>
</evidence>
<reference evidence="2" key="1">
    <citation type="submission" date="2023-04" db="EMBL/GenBank/DDBJ databases">
        <title>Phytophthora lilii NBRC 32176.</title>
        <authorList>
            <person name="Ichikawa N."/>
            <person name="Sato H."/>
            <person name="Tonouchi N."/>
        </authorList>
    </citation>
    <scope>NUCLEOTIDE SEQUENCE</scope>
    <source>
        <strain evidence="2">NBRC 32176</strain>
    </source>
</reference>
<sequence length="346" mass="39655">MQSTSSRTTVVVIMIVDLINSVLALNGLRQRILTIKELRIKTRRFDLVKAASSLCQNSTIFERQERKGVQLRSCMSYKVSPSTRGILDRLSEYPGYQPQTKSSFSFASGRLFSQQNTIFESRKTRWRCLTRQCRAIQPIIVKTVAQNKLIRIKQADSIREQQRSDLREALAVLFTSECLVLSEYLESVPILYANYIKIMVYLPSARYHTEMEGINRDNVSSMVGANLAYALLEFLSFVIMVIFVNRSCGMHHLAFVLETHMPLIQDKLLAWTLLTLASRVVHFGTCTEIYPTDPIKPNKLLQAWTSRSSSPGYSAVQMCTKHARQHKKRLNLRSVLKKRARNVRNS</sequence>
<keyword evidence="3" id="KW-1185">Reference proteome</keyword>
<dbReference type="EMBL" id="BSXW01000325">
    <property type="protein sequence ID" value="GMF18736.1"/>
    <property type="molecule type" value="Genomic_DNA"/>
</dbReference>
<dbReference type="AlphaFoldDB" id="A0A9W6TSB0"/>
<accession>A0A9W6TSB0</accession>
<proteinExistence type="predicted"/>
<evidence type="ECO:0000313" key="3">
    <source>
        <dbReference type="Proteomes" id="UP001165083"/>
    </source>
</evidence>
<gene>
    <name evidence="2" type="ORF">Plil01_000706000</name>
</gene>
<keyword evidence="1" id="KW-1133">Transmembrane helix</keyword>
<name>A0A9W6TSB0_9STRA</name>
<evidence type="ECO:0000256" key="1">
    <source>
        <dbReference type="SAM" id="Phobius"/>
    </source>
</evidence>
<organism evidence="2 3">
    <name type="scientific">Phytophthora lilii</name>
    <dbReference type="NCBI Taxonomy" id="2077276"/>
    <lineage>
        <taxon>Eukaryota</taxon>
        <taxon>Sar</taxon>
        <taxon>Stramenopiles</taxon>
        <taxon>Oomycota</taxon>
        <taxon>Peronosporomycetes</taxon>
        <taxon>Peronosporales</taxon>
        <taxon>Peronosporaceae</taxon>
        <taxon>Phytophthora</taxon>
    </lineage>
</organism>
<feature type="transmembrane region" description="Helical" evidence="1">
    <location>
        <begin position="6"/>
        <end position="28"/>
    </location>
</feature>
<keyword evidence="1" id="KW-0812">Transmembrane</keyword>
<feature type="transmembrane region" description="Helical" evidence="1">
    <location>
        <begin position="223"/>
        <end position="244"/>
    </location>
</feature>
<dbReference type="Proteomes" id="UP001165083">
    <property type="component" value="Unassembled WGS sequence"/>
</dbReference>
<keyword evidence="1" id="KW-0472">Membrane</keyword>
<protein>
    <submittedName>
        <fullName evidence="2">Unnamed protein product</fullName>
    </submittedName>
</protein>